<evidence type="ECO:0000313" key="2">
    <source>
        <dbReference type="Proteomes" id="UP000556026"/>
    </source>
</evidence>
<accession>A0A6V8MHA0</accession>
<organism evidence="1 2">
    <name type="scientific">Geomonas silvestris</name>
    <dbReference type="NCBI Taxonomy" id="2740184"/>
    <lineage>
        <taxon>Bacteria</taxon>
        <taxon>Pseudomonadati</taxon>
        <taxon>Thermodesulfobacteriota</taxon>
        <taxon>Desulfuromonadia</taxon>
        <taxon>Geobacterales</taxon>
        <taxon>Geobacteraceae</taxon>
        <taxon>Geomonas</taxon>
    </lineage>
</organism>
<proteinExistence type="predicted"/>
<sequence>MEAGNRCAKGLGRRGSFGRDAMKRFTTALEVLQTDYEFRVIARSLAAAAEEAAADGVGAERDAAVRAIAYRLARLCRVDEISYGYDPATLADTYCTLMKECKDRACEAAGEKLGFPLPDPVTDRKRLPL</sequence>
<keyword evidence="2" id="KW-1185">Reference proteome</keyword>
<dbReference type="EMBL" id="BLXX01000003">
    <property type="protein sequence ID" value="GFO59059.1"/>
    <property type="molecule type" value="Genomic_DNA"/>
</dbReference>
<protein>
    <submittedName>
        <fullName evidence="1">Uncharacterized protein</fullName>
    </submittedName>
</protein>
<dbReference type="Proteomes" id="UP000556026">
    <property type="component" value="Unassembled WGS sequence"/>
</dbReference>
<comment type="caution">
    <text evidence="1">The sequence shown here is derived from an EMBL/GenBank/DDBJ whole genome shotgun (WGS) entry which is preliminary data.</text>
</comment>
<gene>
    <name evidence="1" type="ORF">GMST_13840</name>
</gene>
<reference evidence="2" key="1">
    <citation type="submission" date="2020-06" db="EMBL/GenBank/DDBJ databases">
        <title>Draft genomic sequence of Geomonas sp. Red330.</title>
        <authorList>
            <person name="Itoh H."/>
            <person name="Zhenxing X."/>
            <person name="Ushijima N."/>
            <person name="Masuda Y."/>
            <person name="Shiratori Y."/>
            <person name="Senoo K."/>
        </authorList>
    </citation>
    <scope>NUCLEOTIDE SEQUENCE [LARGE SCALE GENOMIC DNA]</scope>
    <source>
        <strain evidence="2">Red330</strain>
    </source>
</reference>
<dbReference type="AlphaFoldDB" id="A0A6V8MHA0"/>
<name>A0A6V8MHA0_9BACT</name>
<evidence type="ECO:0000313" key="1">
    <source>
        <dbReference type="EMBL" id="GFO59059.1"/>
    </source>
</evidence>